<comment type="caution">
    <text evidence="2">The sequence shown here is derived from an EMBL/GenBank/DDBJ whole genome shotgun (WGS) entry which is preliminary data.</text>
</comment>
<organism evidence="2 3">
    <name type="scientific">Podila minutissima</name>
    <dbReference type="NCBI Taxonomy" id="64525"/>
    <lineage>
        <taxon>Eukaryota</taxon>
        <taxon>Fungi</taxon>
        <taxon>Fungi incertae sedis</taxon>
        <taxon>Mucoromycota</taxon>
        <taxon>Mortierellomycotina</taxon>
        <taxon>Mortierellomycetes</taxon>
        <taxon>Mortierellales</taxon>
        <taxon>Mortierellaceae</taxon>
        <taxon>Podila</taxon>
    </lineage>
</organism>
<feature type="domain" description="N-acetyltransferase" evidence="1">
    <location>
        <begin position="29"/>
        <end position="181"/>
    </location>
</feature>
<protein>
    <recommendedName>
        <fullName evidence="1">N-acetyltransferase domain-containing protein</fullName>
    </recommendedName>
</protein>
<dbReference type="InterPro" id="IPR016181">
    <property type="entry name" value="Acyl_CoA_acyltransferase"/>
</dbReference>
<keyword evidence="3" id="KW-1185">Reference proteome</keyword>
<dbReference type="Proteomes" id="UP000696485">
    <property type="component" value="Unassembled WGS sequence"/>
</dbReference>
<dbReference type="GO" id="GO:0016747">
    <property type="term" value="F:acyltransferase activity, transferring groups other than amino-acyl groups"/>
    <property type="evidence" value="ECO:0007669"/>
    <property type="project" value="InterPro"/>
</dbReference>
<evidence type="ECO:0000313" key="2">
    <source>
        <dbReference type="EMBL" id="KAF9333977.1"/>
    </source>
</evidence>
<accession>A0A9P5SQF7</accession>
<gene>
    <name evidence="2" type="ORF">BG006_002909</name>
</gene>
<proteinExistence type="predicted"/>
<evidence type="ECO:0000313" key="3">
    <source>
        <dbReference type="Proteomes" id="UP000696485"/>
    </source>
</evidence>
<sequence>MTQLQEHTEAKDVKAMGPYLVSENPPHYLSAVELADMPEMVRILNIDKEVYNGTASFQYPYLESHAQARIERAIGYHTSKGINTHWAMRTSPLGPIIGWIHAYFHEDVKHLVSPRTGAPLKEADVGYWVSPEYVGKGYAGRSARYVVQEILFKEFDCDVVKGEAYTSNIASRKILQGSGMKPEFDFRMSFIPKLQQERETCGYVAYRDSVVEEAVTKAAAK</sequence>
<dbReference type="Pfam" id="PF13302">
    <property type="entry name" value="Acetyltransf_3"/>
    <property type="match status" value="1"/>
</dbReference>
<dbReference type="InterPro" id="IPR051531">
    <property type="entry name" value="N-acetyltransferase"/>
</dbReference>
<dbReference type="InterPro" id="IPR000182">
    <property type="entry name" value="GNAT_dom"/>
</dbReference>
<dbReference type="EMBL" id="JAAAUY010000173">
    <property type="protein sequence ID" value="KAF9333977.1"/>
    <property type="molecule type" value="Genomic_DNA"/>
</dbReference>
<dbReference type="AlphaFoldDB" id="A0A9P5SQF7"/>
<name>A0A9P5SQF7_9FUNG</name>
<dbReference type="PANTHER" id="PTHR43792">
    <property type="entry name" value="GNAT FAMILY, PUTATIVE (AFU_ORTHOLOGUE AFUA_3G00765)-RELATED-RELATED"/>
    <property type="match status" value="1"/>
</dbReference>
<reference evidence="2" key="1">
    <citation type="journal article" date="2020" name="Fungal Divers.">
        <title>Resolving the Mortierellaceae phylogeny through synthesis of multi-gene phylogenetics and phylogenomics.</title>
        <authorList>
            <person name="Vandepol N."/>
            <person name="Liber J."/>
            <person name="Desiro A."/>
            <person name="Na H."/>
            <person name="Kennedy M."/>
            <person name="Barry K."/>
            <person name="Grigoriev I.V."/>
            <person name="Miller A.N."/>
            <person name="O'Donnell K."/>
            <person name="Stajich J.E."/>
            <person name="Bonito G."/>
        </authorList>
    </citation>
    <scope>NUCLEOTIDE SEQUENCE</scope>
    <source>
        <strain evidence="2">NVP1</strain>
    </source>
</reference>
<evidence type="ECO:0000259" key="1">
    <source>
        <dbReference type="Pfam" id="PF13302"/>
    </source>
</evidence>
<dbReference type="Gene3D" id="3.40.630.30">
    <property type="match status" value="1"/>
</dbReference>
<dbReference type="SUPFAM" id="SSF55729">
    <property type="entry name" value="Acyl-CoA N-acyltransferases (Nat)"/>
    <property type="match status" value="1"/>
</dbReference>